<keyword evidence="3" id="KW-1185">Reference proteome</keyword>
<dbReference type="SUPFAM" id="SSF46785">
    <property type="entry name" value="Winged helix' DNA-binding domain"/>
    <property type="match status" value="1"/>
</dbReference>
<dbReference type="InterPro" id="IPR036390">
    <property type="entry name" value="WH_DNA-bd_sf"/>
</dbReference>
<accession>H5UTM9</accession>
<dbReference type="AlphaFoldDB" id="H5UTM9"/>
<proteinExistence type="predicted"/>
<comment type="caution">
    <text evidence="2">The sequence shown here is derived from an EMBL/GenBank/DDBJ whole genome shotgun (WGS) entry which is preliminary data.</text>
</comment>
<dbReference type="STRING" id="1089455.MOPEL_096_00940"/>
<dbReference type="PANTHER" id="PTHR30363">
    <property type="entry name" value="HTH-TYPE TRANSCRIPTIONAL REGULATOR SRLR-RELATED"/>
    <property type="match status" value="1"/>
</dbReference>
<organism evidence="2 3">
    <name type="scientific">Mobilicoccus pelagius NBRC 104925</name>
    <dbReference type="NCBI Taxonomy" id="1089455"/>
    <lineage>
        <taxon>Bacteria</taxon>
        <taxon>Bacillati</taxon>
        <taxon>Actinomycetota</taxon>
        <taxon>Actinomycetes</taxon>
        <taxon>Micrococcales</taxon>
        <taxon>Dermatophilaceae</taxon>
        <taxon>Mobilicoccus</taxon>
    </lineage>
</organism>
<dbReference type="GO" id="GO:0003677">
    <property type="term" value="F:DNA binding"/>
    <property type="evidence" value="ECO:0007669"/>
    <property type="project" value="UniProtKB-KW"/>
</dbReference>
<dbReference type="eggNOG" id="COG2345">
    <property type="taxonomic scope" value="Bacteria"/>
</dbReference>
<dbReference type="PANTHER" id="PTHR30363:SF28">
    <property type="entry name" value="TRANSCRIPTIONAL REGULATORY PROTEIN-RELATED"/>
    <property type="match status" value="1"/>
</dbReference>
<evidence type="ECO:0000313" key="2">
    <source>
        <dbReference type="EMBL" id="GAB49087.1"/>
    </source>
</evidence>
<protein>
    <submittedName>
        <fullName evidence="2">Putative DNA-binding protein</fullName>
    </submittedName>
</protein>
<evidence type="ECO:0000256" key="1">
    <source>
        <dbReference type="SAM" id="MobiDB-lite"/>
    </source>
</evidence>
<gene>
    <name evidence="2" type="ORF">MOPEL_096_00940</name>
</gene>
<feature type="region of interest" description="Disordered" evidence="1">
    <location>
        <begin position="234"/>
        <end position="284"/>
    </location>
</feature>
<name>H5UTM9_9MICO</name>
<feature type="compositionally biased region" description="Low complexity" evidence="1">
    <location>
        <begin position="235"/>
        <end position="269"/>
    </location>
</feature>
<keyword evidence="2" id="KW-0238">DNA-binding</keyword>
<dbReference type="Proteomes" id="UP000004367">
    <property type="component" value="Unassembled WGS sequence"/>
</dbReference>
<feature type="compositionally biased region" description="Basic and acidic residues" evidence="1">
    <location>
        <begin position="273"/>
        <end position="284"/>
    </location>
</feature>
<evidence type="ECO:0000313" key="3">
    <source>
        <dbReference type="Proteomes" id="UP000004367"/>
    </source>
</evidence>
<dbReference type="InterPro" id="IPR036388">
    <property type="entry name" value="WH-like_DNA-bd_sf"/>
</dbReference>
<dbReference type="InterPro" id="IPR050313">
    <property type="entry name" value="Carb_Metab_HTH_regulators"/>
</dbReference>
<sequence>MFIEGRTSAASRSRVSTDGDARTRDVVLRRVSELGPVTAARLAEVLAITTAGVRRHLEALAQDGLIATSDVTPAKRGRGRPARAFVVTPEGHNRLSTGYGDVATDALQFLADRLGQDAVADFARARLAVLEGRYAPVVEAAGEDLDARAQALATALAADGYAASARPVGPSGLGLQLCQGHCPMPEVATRFPQFCEEETEVFARLLGVHVQRLATLAGGEHVCTTFVPREPVVLGTPGRAPASTAAPPPASTRTTPTGTTRTSTRHTSTNTDHCAHGHDEGSAT</sequence>
<dbReference type="Gene3D" id="1.10.10.10">
    <property type="entry name" value="Winged helix-like DNA-binding domain superfamily/Winged helix DNA-binding domain"/>
    <property type="match status" value="1"/>
</dbReference>
<dbReference type="EMBL" id="BAFE01000073">
    <property type="protein sequence ID" value="GAB49087.1"/>
    <property type="molecule type" value="Genomic_DNA"/>
</dbReference>
<reference evidence="2 3" key="1">
    <citation type="submission" date="2012-02" db="EMBL/GenBank/DDBJ databases">
        <title>Whole genome shotgun sequence of Mobilicoccus pelagius NBRC 104925.</title>
        <authorList>
            <person name="Yoshida Y."/>
            <person name="Hosoyama A."/>
            <person name="Tsuchikane K."/>
            <person name="Katsumata H."/>
            <person name="Yamazaki S."/>
            <person name="Fujita N."/>
        </authorList>
    </citation>
    <scope>NUCLEOTIDE SEQUENCE [LARGE SCALE GENOMIC DNA]</scope>
    <source>
        <strain evidence="2 3">NBRC 104925</strain>
    </source>
</reference>